<name>A0A1W1XVF8_9CLOT</name>
<evidence type="ECO:0000313" key="3">
    <source>
        <dbReference type="Proteomes" id="UP000192468"/>
    </source>
</evidence>
<organism evidence="2 3">
    <name type="scientific">Clostridium acidisoli DSM 12555</name>
    <dbReference type="NCBI Taxonomy" id="1121291"/>
    <lineage>
        <taxon>Bacteria</taxon>
        <taxon>Bacillati</taxon>
        <taxon>Bacillota</taxon>
        <taxon>Clostridia</taxon>
        <taxon>Eubacteriales</taxon>
        <taxon>Clostridiaceae</taxon>
        <taxon>Clostridium</taxon>
    </lineage>
</organism>
<dbReference type="Pfam" id="PF14213">
    <property type="entry name" value="DUF4325"/>
    <property type="match status" value="1"/>
</dbReference>
<dbReference type="Proteomes" id="UP000192468">
    <property type="component" value="Unassembled WGS sequence"/>
</dbReference>
<reference evidence="2 3" key="1">
    <citation type="submission" date="2017-04" db="EMBL/GenBank/DDBJ databases">
        <authorList>
            <person name="Afonso C.L."/>
            <person name="Miller P.J."/>
            <person name="Scott M.A."/>
            <person name="Spackman E."/>
            <person name="Goraichik I."/>
            <person name="Dimitrov K.M."/>
            <person name="Suarez D.L."/>
            <person name="Swayne D.E."/>
        </authorList>
    </citation>
    <scope>NUCLEOTIDE SEQUENCE [LARGE SCALE GENOMIC DNA]</scope>
    <source>
        <strain evidence="2 3">DSM 12555</strain>
    </source>
</reference>
<accession>A0A1W1XVF8</accession>
<feature type="domain" description="DUF4325" evidence="1">
    <location>
        <begin position="22"/>
        <end position="76"/>
    </location>
</feature>
<dbReference type="EMBL" id="FWXH01000020">
    <property type="protein sequence ID" value="SMC27845.1"/>
    <property type="molecule type" value="Genomic_DNA"/>
</dbReference>
<dbReference type="RefSeq" id="WP_084117344.1">
    <property type="nucleotide sequence ID" value="NZ_FWXH01000020.1"/>
</dbReference>
<sequence length="91" mass="10205">MEKVINVKNVIGENFTCADAILLKSNFKTSGNETIVLDFSGVSDVPTTFFYNLFSDMLYTQNRGKSFENIKVKNLVAIDNYNRVINGTTLV</sequence>
<dbReference type="OrthoDB" id="1931651at2"/>
<gene>
    <name evidence="2" type="ORF">SAMN02745134_03320</name>
</gene>
<keyword evidence="3" id="KW-1185">Reference proteome</keyword>
<proteinExistence type="predicted"/>
<evidence type="ECO:0000313" key="2">
    <source>
        <dbReference type="EMBL" id="SMC27845.1"/>
    </source>
</evidence>
<dbReference type="AlphaFoldDB" id="A0A1W1XVF8"/>
<evidence type="ECO:0000259" key="1">
    <source>
        <dbReference type="Pfam" id="PF14213"/>
    </source>
</evidence>
<protein>
    <recommendedName>
        <fullName evidence="1">DUF4325 domain-containing protein</fullName>
    </recommendedName>
</protein>
<dbReference type="InterPro" id="IPR025474">
    <property type="entry name" value="DUF4325"/>
</dbReference>